<organism evidence="1 2">
    <name type="scientific">Streptomyces alboflavus</name>
    <dbReference type="NCBI Taxonomy" id="67267"/>
    <lineage>
        <taxon>Bacteria</taxon>
        <taxon>Bacillati</taxon>
        <taxon>Actinomycetota</taxon>
        <taxon>Actinomycetes</taxon>
        <taxon>Kitasatosporales</taxon>
        <taxon>Streptomycetaceae</taxon>
        <taxon>Streptomyces</taxon>
    </lineage>
</organism>
<dbReference type="EMBL" id="CP021748">
    <property type="protein sequence ID" value="ARX81551.1"/>
    <property type="molecule type" value="Genomic_DNA"/>
</dbReference>
<sequence>MTGGEDITLAGVDMSVSGDGTSAKVADDMKAASGGPVNNGIQASGDSTITVGPGVVMGQGNTVQRG</sequence>
<name>A0A1Z1W555_9ACTN</name>
<protein>
    <submittedName>
        <fullName evidence="1">Uncharacterized protein</fullName>
    </submittedName>
</protein>
<dbReference type="Proteomes" id="UP000195880">
    <property type="component" value="Chromosome"/>
</dbReference>
<evidence type="ECO:0000313" key="2">
    <source>
        <dbReference type="Proteomes" id="UP000195880"/>
    </source>
</evidence>
<gene>
    <name evidence="1" type="ORF">SMD44_00949</name>
</gene>
<reference evidence="1 2" key="1">
    <citation type="submission" date="2017-05" db="EMBL/GenBank/DDBJ databases">
        <title>Streptomyces alboflavus Genome sequencing and assembly.</title>
        <authorList>
            <person name="Wang Y."/>
            <person name="Du B."/>
            <person name="Ding Y."/>
            <person name="Liu H."/>
            <person name="Hou Q."/>
            <person name="Liu K."/>
            <person name="Wang C."/>
            <person name="Yao L."/>
        </authorList>
    </citation>
    <scope>NUCLEOTIDE SEQUENCE [LARGE SCALE GENOMIC DNA]</scope>
    <source>
        <strain evidence="1 2">MDJK44</strain>
    </source>
</reference>
<dbReference type="KEGG" id="salf:SMD44_00949"/>
<keyword evidence="2" id="KW-1185">Reference proteome</keyword>
<proteinExistence type="predicted"/>
<evidence type="ECO:0000313" key="1">
    <source>
        <dbReference type="EMBL" id="ARX81551.1"/>
    </source>
</evidence>
<dbReference type="AlphaFoldDB" id="A0A1Z1W555"/>
<accession>A0A1Z1W555</accession>